<protein>
    <submittedName>
        <fullName evidence="1">Uncharacterized protein</fullName>
    </submittedName>
</protein>
<proteinExistence type="predicted"/>
<evidence type="ECO:0000313" key="1">
    <source>
        <dbReference type="EMBL" id="DAF46404.1"/>
    </source>
</evidence>
<dbReference type="EMBL" id="BK032536">
    <property type="protein sequence ID" value="DAF46404.1"/>
    <property type="molecule type" value="Genomic_DNA"/>
</dbReference>
<sequence length="44" mass="5362">MRLSYLKAVRNHRQYGRHSNLVVQLHYLPPNLLKEVTYANRKRK</sequence>
<name>A0A8S5S5S9_9CAUD</name>
<reference evidence="1" key="1">
    <citation type="journal article" date="2021" name="Proc. Natl. Acad. Sci. U.S.A.">
        <title>A Catalog of Tens of Thousands of Viruses from Human Metagenomes Reveals Hidden Associations with Chronic Diseases.</title>
        <authorList>
            <person name="Tisza M.J."/>
            <person name="Buck C.B."/>
        </authorList>
    </citation>
    <scope>NUCLEOTIDE SEQUENCE</scope>
    <source>
        <strain evidence="1">CtsUe5</strain>
    </source>
</reference>
<organism evidence="1">
    <name type="scientific">Podoviridae sp. ctsUe5</name>
    <dbReference type="NCBI Taxonomy" id="2827750"/>
    <lineage>
        <taxon>Viruses</taxon>
        <taxon>Duplodnaviria</taxon>
        <taxon>Heunggongvirae</taxon>
        <taxon>Uroviricota</taxon>
        <taxon>Caudoviricetes</taxon>
    </lineage>
</organism>
<accession>A0A8S5S5S9</accession>